<keyword evidence="2" id="KW-0732">Signal</keyword>
<dbReference type="AlphaFoldDB" id="A0A7C3UZN6"/>
<protein>
    <submittedName>
        <fullName evidence="3">Uncharacterized protein</fullName>
    </submittedName>
</protein>
<organism evidence="3">
    <name type="scientific">Desulfobacca acetoxidans</name>
    <dbReference type="NCBI Taxonomy" id="60893"/>
    <lineage>
        <taxon>Bacteria</taxon>
        <taxon>Pseudomonadati</taxon>
        <taxon>Thermodesulfobacteriota</taxon>
        <taxon>Desulfobaccia</taxon>
        <taxon>Desulfobaccales</taxon>
        <taxon>Desulfobaccaceae</taxon>
        <taxon>Desulfobacca</taxon>
    </lineage>
</organism>
<gene>
    <name evidence="3" type="ORF">ENW96_07300</name>
</gene>
<dbReference type="EMBL" id="DTMF01000181">
    <property type="protein sequence ID" value="HGF34181.1"/>
    <property type="molecule type" value="Genomic_DNA"/>
</dbReference>
<sequence length="136" mass="14820">MPKKKITTALLVAMLAVAGAEALATGTAALPPYIGVIKNNTSSDFSLPSQNSLGTLIVPAKGWIEFVVWDPGFEVIPYYNGKPFGCQKVTVTPKGIPYMCKNYDFLVEISGPGPSPAEKPTYNRKYKKRVRKQRLG</sequence>
<feature type="compositionally biased region" description="Basic residues" evidence="1">
    <location>
        <begin position="122"/>
        <end position="136"/>
    </location>
</feature>
<accession>A0A7C3UZN6</accession>
<evidence type="ECO:0000256" key="1">
    <source>
        <dbReference type="SAM" id="MobiDB-lite"/>
    </source>
</evidence>
<proteinExistence type="predicted"/>
<evidence type="ECO:0000256" key="2">
    <source>
        <dbReference type="SAM" id="SignalP"/>
    </source>
</evidence>
<feature type="region of interest" description="Disordered" evidence="1">
    <location>
        <begin position="116"/>
        <end position="136"/>
    </location>
</feature>
<comment type="caution">
    <text evidence="3">The sequence shown here is derived from an EMBL/GenBank/DDBJ whole genome shotgun (WGS) entry which is preliminary data.</text>
</comment>
<evidence type="ECO:0000313" key="3">
    <source>
        <dbReference type="EMBL" id="HGF34181.1"/>
    </source>
</evidence>
<reference evidence="3" key="1">
    <citation type="journal article" date="2020" name="mSystems">
        <title>Genome- and Community-Level Interaction Insights into Carbon Utilization and Element Cycling Functions of Hydrothermarchaeota in Hydrothermal Sediment.</title>
        <authorList>
            <person name="Zhou Z."/>
            <person name="Liu Y."/>
            <person name="Xu W."/>
            <person name="Pan J."/>
            <person name="Luo Z.H."/>
            <person name="Li M."/>
        </authorList>
    </citation>
    <scope>NUCLEOTIDE SEQUENCE [LARGE SCALE GENOMIC DNA]</scope>
    <source>
        <strain evidence="3">SpSt-897</strain>
    </source>
</reference>
<name>A0A7C3UZN6_9BACT</name>
<feature type="signal peptide" evidence="2">
    <location>
        <begin position="1"/>
        <end position="24"/>
    </location>
</feature>
<feature type="chain" id="PRO_5028489201" evidence="2">
    <location>
        <begin position="25"/>
        <end position="136"/>
    </location>
</feature>